<feature type="region of interest" description="Disordered" evidence="1">
    <location>
        <begin position="54"/>
        <end position="92"/>
    </location>
</feature>
<accession>A0A1Y2IDK1</accession>
<protein>
    <submittedName>
        <fullName evidence="2">Uncharacterized protein</fullName>
    </submittedName>
</protein>
<dbReference type="AlphaFoldDB" id="A0A1Y2IDK1"/>
<dbReference type="OrthoDB" id="424402at2759"/>
<dbReference type="EMBL" id="KZ084137">
    <property type="protein sequence ID" value="OSC98552.1"/>
    <property type="molecule type" value="Genomic_DNA"/>
</dbReference>
<gene>
    <name evidence="2" type="ORF">PYCCODRAFT_1454387</name>
</gene>
<sequence>MSGAEAGPSSAAHEMRITTHGKITNWVRFALEHFQKYEDRPLVLHTLPASKGKMAEKADGSEGAAGAAENETAGATAAGPTAKGKKKEGLHSSMGTIPRLVSVVEIIKREYVKGVDGRLAEEGRVSGLHQYNEIGDLVGEGYVEGSGDGEQGRIESLAEALQGKNHVQQKKIAYMRVTLSRRALPELSKTGVTYQRPSVRRLSKSARSRLKKKLRKEAVVN</sequence>
<feature type="compositionally biased region" description="Low complexity" evidence="1">
    <location>
        <begin position="61"/>
        <end position="82"/>
    </location>
</feature>
<organism evidence="2 3">
    <name type="scientific">Trametes coccinea (strain BRFM310)</name>
    <name type="common">Pycnoporus coccineus</name>
    <dbReference type="NCBI Taxonomy" id="1353009"/>
    <lineage>
        <taxon>Eukaryota</taxon>
        <taxon>Fungi</taxon>
        <taxon>Dikarya</taxon>
        <taxon>Basidiomycota</taxon>
        <taxon>Agaricomycotina</taxon>
        <taxon>Agaricomycetes</taxon>
        <taxon>Polyporales</taxon>
        <taxon>Polyporaceae</taxon>
        <taxon>Trametes</taxon>
    </lineage>
</organism>
<proteinExistence type="predicted"/>
<dbReference type="Proteomes" id="UP000193067">
    <property type="component" value="Unassembled WGS sequence"/>
</dbReference>
<keyword evidence="3" id="KW-1185">Reference proteome</keyword>
<reference evidence="2 3" key="1">
    <citation type="journal article" date="2015" name="Biotechnol. Biofuels">
        <title>Enhanced degradation of softwood versus hardwood by the white-rot fungus Pycnoporus coccineus.</title>
        <authorList>
            <person name="Couturier M."/>
            <person name="Navarro D."/>
            <person name="Chevret D."/>
            <person name="Henrissat B."/>
            <person name="Piumi F."/>
            <person name="Ruiz-Duenas F.J."/>
            <person name="Martinez A.T."/>
            <person name="Grigoriev I.V."/>
            <person name="Riley R."/>
            <person name="Lipzen A."/>
            <person name="Berrin J.G."/>
            <person name="Master E.R."/>
            <person name="Rosso M.N."/>
        </authorList>
    </citation>
    <scope>NUCLEOTIDE SEQUENCE [LARGE SCALE GENOMIC DNA]</scope>
    <source>
        <strain evidence="2 3">BRFM310</strain>
    </source>
</reference>
<name>A0A1Y2IDK1_TRAC3</name>
<evidence type="ECO:0000313" key="3">
    <source>
        <dbReference type="Proteomes" id="UP000193067"/>
    </source>
</evidence>
<evidence type="ECO:0000313" key="2">
    <source>
        <dbReference type="EMBL" id="OSC98552.1"/>
    </source>
</evidence>
<dbReference type="STRING" id="1353009.A0A1Y2IDK1"/>
<evidence type="ECO:0000256" key="1">
    <source>
        <dbReference type="SAM" id="MobiDB-lite"/>
    </source>
</evidence>